<dbReference type="Proteomes" id="UP001228049">
    <property type="component" value="Unassembled WGS sequence"/>
</dbReference>
<gene>
    <name evidence="1" type="ORF">KUDE01_007310</name>
</gene>
<name>A0AAD9FB42_DISEL</name>
<reference evidence="1" key="1">
    <citation type="submission" date="2023-04" db="EMBL/GenBank/DDBJ databases">
        <title>Chromosome-level genome of Chaenocephalus aceratus.</title>
        <authorList>
            <person name="Park H."/>
        </authorList>
    </citation>
    <scope>NUCLEOTIDE SEQUENCE</scope>
    <source>
        <strain evidence="1">DE</strain>
        <tissue evidence="1">Muscle</tissue>
    </source>
</reference>
<keyword evidence="2" id="KW-1185">Reference proteome</keyword>
<sequence length="81" mass="9434">MKVKIYYDLGKLEPHCQSIPRAKRAPWLICNLNYSMTGFLSVHDAIESLRQIGDIKSRLNKEKQQKDIRHVCTKVAELHDL</sequence>
<dbReference type="EMBL" id="JASDAP010000013">
    <property type="protein sequence ID" value="KAK1892235.1"/>
    <property type="molecule type" value="Genomic_DNA"/>
</dbReference>
<protein>
    <submittedName>
        <fullName evidence="1">Protein FAM81B</fullName>
    </submittedName>
</protein>
<comment type="caution">
    <text evidence="1">The sequence shown here is derived from an EMBL/GenBank/DDBJ whole genome shotgun (WGS) entry which is preliminary data.</text>
</comment>
<accession>A0AAD9FB42</accession>
<organism evidence="1 2">
    <name type="scientific">Dissostichus eleginoides</name>
    <name type="common">Patagonian toothfish</name>
    <name type="synonym">Dissostichus amissus</name>
    <dbReference type="NCBI Taxonomy" id="100907"/>
    <lineage>
        <taxon>Eukaryota</taxon>
        <taxon>Metazoa</taxon>
        <taxon>Chordata</taxon>
        <taxon>Craniata</taxon>
        <taxon>Vertebrata</taxon>
        <taxon>Euteleostomi</taxon>
        <taxon>Actinopterygii</taxon>
        <taxon>Neopterygii</taxon>
        <taxon>Teleostei</taxon>
        <taxon>Neoteleostei</taxon>
        <taxon>Acanthomorphata</taxon>
        <taxon>Eupercaria</taxon>
        <taxon>Perciformes</taxon>
        <taxon>Notothenioidei</taxon>
        <taxon>Nototheniidae</taxon>
        <taxon>Dissostichus</taxon>
    </lineage>
</organism>
<evidence type="ECO:0000313" key="2">
    <source>
        <dbReference type="Proteomes" id="UP001228049"/>
    </source>
</evidence>
<dbReference type="AlphaFoldDB" id="A0AAD9FB42"/>
<proteinExistence type="predicted"/>
<evidence type="ECO:0000313" key="1">
    <source>
        <dbReference type="EMBL" id="KAK1892235.1"/>
    </source>
</evidence>